<dbReference type="InterPro" id="IPR023171">
    <property type="entry name" value="Na/H_antiporter_dom_sf"/>
</dbReference>
<proteinExistence type="inferred from homology"/>
<keyword evidence="7" id="KW-0050">Antiport</keyword>
<feature type="transmembrane region" description="Helical" evidence="7">
    <location>
        <begin position="354"/>
        <end position="375"/>
    </location>
</feature>
<evidence type="ECO:0000313" key="8">
    <source>
        <dbReference type="EMBL" id="MBT0724713.1"/>
    </source>
</evidence>
<evidence type="ECO:0000256" key="4">
    <source>
        <dbReference type="ARBA" id="ARBA00022989"/>
    </source>
</evidence>
<evidence type="ECO:0000256" key="6">
    <source>
        <dbReference type="ARBA" id="ARBA00023201"/>
    </source>
</evidence>
<dbReference type="NCBIfam" id="NF007112">
    <property type="entry name" value="PRK09561.1"/>
    <property type="match status" value="1"/>
</dbReference>
<dbReference type="Gene3D" id="1.20.1530.10">
    <property type="entry name" value="Na+/H+ antiporter like domain"/>
    <property type="match status" value="1"/>
</dbReference>
<feature type="transmembrane region" description="Helical" evidence="7">
    <location>
        <begin position="12"/>
        <end position="31"/>
    </location>
</feature>
<comment type="similarity">
    <text evidence="7">Belongs to the NhaA Na(+)/H(+) (TC 2.A.33) antiporter family.</text>
</comment>
<feature type="transmembrane region" description="Helical" evidence="7">
    <location>
        <begin position="320"/>
        <end position="342"/>
    </location>
</feature>
<feature type="transmembrane region" description="Helical" evidence="7">
    <location>
        <begin position="116"/>
        <end position="138"/>
    </location>
</feature>
<evidence type="ECO:0000256" key="3">
    <source>
        <dbReference type="ARBA" id="ARBA00022692"/>
    </source>
</evidence>
<comment type="function">
    <text evidence="7">Na(+)/H(+) antiporter that extrudes sodium in exchange for external protons.</text>
</comment>
<feature type="transmembrane region" description="Helical" evidence="7">
    <location>
        <begin position="282"/>
        <end position="308"/>
    </location>
</feature>
<dbReference type="Proteomes" id="UP000790096">
    <property type="component" value="Unassembled WGS sequence"/>
</dbReference>
<accession>A0ABS5SZ28</accession>
<organism evidence="8 9">
    <name type="scientific">Rosenbergiella gaditana</name>
    <dbReference type="NCBI Taxonomy" id="2726987"/>
    <lineage>
        <taxon>Bacteria</taxon>
        <taxon>Pseudomonadati</taxon>
        <taxon>Pseudomonadota</taxon>
        <taxon>Gammaproteobacteria</taxon>
        <taxon>Enterobacterales</taxon>
        <taxon>Erwiniaceae</taxon>
        <taxon>Rosenbergiella</taxon>
    </lineage>
</organism>
<evidence type="ECO:0000256" key="1">
    <source>
        <dbReference type="ARBA" id="ARBA00004429"/>
    </source>
</evidence>
<keyword evidence="7" id="KW-0813">Transport</keyword>
<gene>
    <name evidence="7 8" type="primary">nhaA</name>
    <name evidence="8" type="ORF">HH682_09765</name>
</gene>
<comment type="catalytic activity">
    <reaction evidence="7">
        <text>Na(+)(in) + 2 H(+)(out) = Na(+)(out) + 2 H(+)(in)</text>
        <dbReference type="Rhea" id="RHEA:29251"/>
        <dbReference type="ChEBI" id="CHEBI:15378"/>
        <dbReference type="ChEBI" id="CHEBI:29101"/>
    </reaction>
</comment>
<sequence length="381" mass="40318">MSLNKLLHSPLAAGVLLIITSFGAIILCNTGGENVYSAFIHTSIAGLPIEKWVNDVLMSVFFLMVGLEIKREFLTGQLAQWSQRVLPGAAAVGGMVFPAALYLLINRHDHQTLSGWAIPSATDIAFSLGILSLLGSKVPTSLKVFLAALAIIDDLGAVIIIALFYTAGINSEMLGGALVTVIILMLLNRRGVIALPLYLSLGVLLWYFIYQSGIHATVAGVILALCIPHSGQKLGQASPLLKLEHCLAPWVSFLIIPIFGFANAGVSFIHVTTDQLFSAVPLGIMLGLFVGKQLGIGLIAFLLIKFGVAQLPKGASNLQFYGVAMLCGIGFTMSLFIGGLAFPNAPLLLDEVKIGVLGGSLLSAVVGVVLLKVAYRRNGRT</sequence>
<keyword evidence="7" id="KW-0915">Sodium</keyword>
<comment type="caution">
    <text evidence="8">The sequence shown here is derived from an EMBL/GenBank/DDBJ whole genome shotgun (WGS) entry which is preliminary data.</text>
</comment>
<dbReference type="InterPro" id="IPR004670">
    <property type="entry name" value="NhaA"/>
</dbReference>
<protein>
    <recommendedName>
        <fullName evidence="7">Na(+)/H(+) antiporter NhaA</fullName>
    </recommendedName>
    <alternativeName>
        <fullName evidence="7">Sodium/proton antiporter NhaA</fullName>
    </alternativeName>
</protein>
<dbReference type="Pfam" id="PF06965">
    <property type="entry name" value="Na_H_antiport_1"/>
    <property type="match status" value="1"/>
</dbReference>
<evidence type="ECO:0000256" key="7">
    <source>
        <dbReference type="HAMAP-Rule" id="MF_01844"/>
    </source>
</evidence>
<keyword evidence="6 7" id="KW-0739">Sodium transport</keyword>
<evidence type="ECO:0000256" key="5">
    <source>
        <dbReference type="ARBA" id="ARBA00023136"/>
    </source>
</evidence>
<feature type="transmembrane region" description="Helical" evidence="7">
    <location>
        <begin position="81"/>
        <end position="104"/>
    </location>
</feature>
<evidence type="ECO:0000313" key="9">
    <source>
        <dbReference type="Proteomes" id="UP000790096"/>
    </source>
</evidence>
<feature type="transmembrane region" description="Helical" evidence="7">
    <location>
        <begin position="52"/>
        <end position="69"/>
    </location>
</feature>
<keyword evidence="4 7" id="KW-1133">Transmembrane helix</keyword>
<dbReference type="NCBIfam" id="NF007111">
    <property type="entry name" value="PRK09560.1"/>
    <property type="match status" value="1"/>
</dbReference>
<dbReference type="PANTHER" id="PTHR30341:SF0">
    <property type="entry name" value="NA(+)_H(+) ANTIPORTER NHAA"/>
    <property type="match status" value="1"/>
</dbReference>
<dbReference type="RefSeq" id="WP_214237377.1">
    <property type="nucleotide sequence ID" value="NZ_JABBFR010000012.1"/>
</dbReference>
<feature type="transmembrane region" description="Helical" evidence="7">
    <location>
        <begin position="205"/>
        <end position="227"/>
    </location>
</feature>
<keyword evidence="2 7" id="KW-1003">Cell membrane</keyword>
<feature type="transmembrane region" description="Helical" evidence="7">
    <location>
        <begin position="247"/>
        <end position="270"/>
    </location>
</feature>
<name>A0ABS5SZ28_9GAMM</name>
<dbReference type="EMBL" id="JABBFR010000012">
    <property type="protein sequence ID" value="MBT0724713.1"/>
    <property type="molecule type" value="Genomic_DNA"/>
</dbReference>
<keyword evidence="9" id="KW-1185">Reference proteome</keyword>
<keyword evidence="3 7" id="KW-0812">Transmembrane</keyword>
<keyword evidence="5 7" id="KW-0472">Membrane</keyword>
<evidence type="ECO:0000256" key="2">
    <source>
        <dbReference type="ARBA" id="ARBA00022475"/>
    </source>
</evidence>
<feature type="transmembrane region" description="Helical" evidence="7">
    <location>
        <begin position="177"/>
        <end position="199"/>
    </location>
</feature>
<feature type="transmembrane region" description="Helical" evidence="7">
    <location>
        <begin position="144"/>
        <end position="165"/>
    </location>
</feature>
<comment type="subcellular location">
    <subcellularLocation>
        <location evidence="1">Cell inner membrane</location>
        <topology evidence="1">Multi-pass membrane protein</topology>
    </subcellularLocation>
    <subcellularLocation>
        <location evidence="7">Cell membrane</location>
        <topology evidence="7">Multi-pass membrane protein</topology>
    </subcellularLocation>
</comment>
<dbReference type="PANTHER" id="PTHR30341">
    <property type="entry name" value="SODIUM ION/PROTON ANTIPORTER NHAA-RELATED"/>
    <property type="match status" value="1"/>
</dbReference>
<reference evidence="8 9" key="1">
    <citation type="submission" date="2020-04" db="EMBL/GenBank/DDBJ databases">
        <title>Genome sequencing of Rosenbergiella species.</title>
        <authorList>
            <person name="Alvarez-Perez S."/>
            <person name="Lievens B."/>
        </authorList>
    </citation>
    <scope>NUCLEOTIDE SEQUENCE [LARGE SCALE GENOMIC DNA]</scope>
    <source>
        <strain evidence="8 9">S61</strain>
    </source>
</reference>
<dbReference type="NCBIfam" id="TIGR00773">
    <property type="entry name" value="NhaA"/>
    <property type="match status" value="1"/>
</dbReference>
<dbReference type="HAMAP" id="MF_01844">
    <property type="entry name" value="NhaA"/>
    <property type="match status" value="1"/>
</dbReference>
<keyword evidence="7" id="KW-0406">Ion transport</keyword>